<feature type="domain" description="CobE/GbiG C-terminal" evidence="1">
    <location>
        <begin position="248"/>
        <end position="366"/>
    </location>
</feature>
<evidence type="ECO:0008006" key="6">
    <source>
        <dbReference type="Google" id="ProtNLM"/>
    </source>
</evidence>
<dbReference type="SUPFAM" id="SSF159664">
    <property type="entry name" value="CobE/GbiG C-terminal domain-like"/>
    <property type="match status" value="1"/>
</dbReference>
<dbReference type="Proteomes" id="UP000285138">
    <property type="component" value="Unassembled WGS sequence"/>
</dbReference>
<dbReference type="InterPro" id="IPR021744">
    <property type="entry name" value="CbiG_N"/>
</dbReference>
<feature type="domain" description="Cobalamin synthesis G N-terminal" evidence="2">
    <location>
        <begin position="59"/>
        <end position="139"/>
    </location>
</feature>
<dbReference type="InterPro" id="IPR021745">
    <property type="entry name" value="CbiG_mid"/>
</dbReference>
<dbReference type="AlphaFoldDB" id="A0A424YAJ7"/>
<sequence length="374" mass="41337">MKIAALALTRGGQVVAKKIKKSFPAGEVDLYFSKKLEGQFPGTSPGEGACYFQESLQAVVKEIFSQYRALIFVMATGIVVRVLGPLLRDKTRDPAVLVLDEGGNYIISLLSGHLGGANELALQVAEKIGAEPVITTATDVRKKPALEMVARKYNMEVEPSQRIKEVNWALVNNIKIKFFKERGLALPPGFPFQVEEMEEERRAGVSSKGKGDYGGNPVVIITSRLHSPEELSDFYPGENFLFLRPRDLVLGVGCKRGISGEELLSFIEKSFQEEGFSLKSLRRIVSVELKREEKGLMEVAQRLGKELAFYSPGELREKMSLVSFSPFVEETTGTGAVCEPAALLGAGREELLWKKKRFKGMTTAAARLLSGWWE</sequence>
<dbReference type="Gene3D" id="3.30.420.180">
    <property type="entry name" value="CobE/GbiG C-terminal domain"/>
    <property type="match status" value="1"/>
</dbReference>
<dbReference type="Pfam" id="PF11760">
    <property type="entry name" value="CbiG_N"/>
    <property type="match status" value="1"/>
</dbReference>
<dbReference type="SUPFAM" id="SSF159672">
    <property type="entry name" value="CbiG N-terminal domain-like"/>
    <property type="match status" value="1"/>
</dbReference>
<dbReference type="PANTHER" id="PTHR37477:SF1">
    <property type="entry name" value="COBALT-PRECORRIN-5A HYDROLASE"/>
    <property type="match status" value="1"/>
</dbReference>
<accession>A0A424YAJ7</accession>
<evidence type="ECO:0000259" key="2">
    <source>
        <dbReference type="Pfam" id="PF11760"/>
    </source>
</evidence>
<organism evidence="4 5">
    <name type="scientific">Candidatus Syntrophonatronum acetioxidans</name>
    <dbReference type="NCBI Taxonomy" id="1795816"/>
    <lineage>
        <taxon>Bacteria</taxon>
        <taxon>Bacillati</taxon>
        <taxon>Bacillota</taxon>
        <taxon>Clostridia</taxon>
        <taxon>Eubacteriales</taxon>
        <taxon>Syntrophomonadaceae</taxon>
        <taxon>Candidatus Syntrophonatronum</taxon>
    </lineage>
</organism>
<dbReference type="Pfam" id="PF01890">
    <property type="entry name" value="CbiG_C"/>
    <property type="match status" value="1"/>
</dbReference>
<evidence type="ECO:0000259" key="1">
    <source>
        <dbReference type="Pfam" id="PF01890"/>
    </source>
</evidence>
<comment type="caution">
    <text evidence="4">The sequence shown here is derived from an EMBL/GenBank/DDBJ whole genome shotgun (WGS) entry which is preliminary data.</text>
</comment>
<gene>
    <name evidence="4" type="ORF">D5R97_09240</name>
</gene>
<evidence type="ECO:0000313" key="5">
    <source>
        <dbReference type="Proteomes" id="UP000285138"/>
    </source>
</evidence>
<dbReference type="GO" id="GO:0009236">
    <property type="term" value="P:cobalamin biosynthetic process"/>
    <property type="evidence" value="ECO:0007669"/>
    <property type="project" value="InterPro"/>
</dbReference>
<dbReference type="InterPro" id="IPR038029">
    <property type="entry name" value="GbiG_N_sf"/>
</dbReference>
<dbReference type="InterPro" id="IPR036518">
    <property type="entry name" value="CobE/GbiG_C_sf"/>
</dbReference>
<evidence type="ECO:0000313" key="4">
    <source>
        <dbReference type="EMBL" id="RQD73580.1"/>
    </source>
</evidence>
<proteinExistence type="predicted"/>
<dbReference type="EMBL" id="QZAA01000247">
    <property type="protein sequence ID" value="RQD73580.1"/>
    <property type="molecule type" value="Genomic_DNA"/>
</dbReference>
<protein>
    <recommendedName>
        <fullName evidence="6">Cobalamin biosynthesis protein CbiG</fullName>
    </recommendedName>
</protein>
<reference evidence="4 5" key="1">
    <citation type="submission" date="2018-08" db="EMBL/GenBank/DDBJ databases">
        <title>The metabolism and importance of syntrophic acetate oxidation coupled to methane or sulfide production in haloalkaline environments.</title>
        <authorList>
            <person name="Timmers P.H.A."/>
            <person name="Vavourakis C.D."/>
            <person name="Sorokin D.Y."/>
            <person name="Sinninghe Damste J.S."/>
            <person name="Muyzer G."/>
            <person name="Stams A.J.M."/>
            <person name="Plugge C.M."/>
        </authorList>
    </citation>
    <scope>NUCLEOTIDE SEQUENCE [LARGE SCALE GENOMIC DNA]</scope>
    <source>
        <strain evidence="4">MSAO_Bac1</strain>
    </source>
</reference>
<dbReference type="InterPro" id="IPR002750">
    <property type="entry name" value="CobE/GbiG_C"/>
</dbReference>
<feature type="domain" description="Cobalamin biosynthesis central region" evidence="3">
    <location>
        <begin position="144"/>
        <end position="245"/>
    </location>
</feature>
<dbReference type="InterPro" id="IPR052553">
    <property type="entry name" value="CbiG_hydrolase"/>
</dbReference>
<name>A0A424YAJ7_9FIRM</name>
<dbReference type="Pfam" id="PF11761">
    <property type="entry name" value="CbiG_mid"/>
    <property type="match status" value="1"/>
</dbReference>
<dbReference type="Gene3D" id="3.40.50.11220">
    <property type="match status" value="1"/>
</dbReference>
<dbReference type="PANTHER" id="PTHR37477">
    <property type="entry name" value="COBALT-PRECORRIN-5A HYDROLASE"/>
    <property type="match status" value="1"/>
</dbReference>
<evidence type="ECO:0000259" key="3">
    <source>
        <dbReference type="Pfam" id="PF11761"/>
    </source>
</evidence>